<dbReference type="AlphaFoldDB" id="A0A9P5VDU1"/>
<protein>
    <submittedName>
        <fullName evidence="2">Uncharacterized protein</fullName>
    </submittedName>
</protein>
<keyword evidence="3" id="KW-1185">Reference proteome</keyword>
<keyword evidence="1" id="KW-0472">Membrane</keyword>
<feature type="transmembrane region" description="Helical" evidence="1">
    <location>
        <begin position="196"/>
        <end position="216"/>
    </location>
</feature>
<sequence>MLSASNPMVRLVSVANATRLLRTLPKRTFTSSPSSSTKFNGLFNSSSPYNRFAATAAPPSASTTPLSRFAAQSSQKFQQPRFFSSSPLGPSLAASKVPKSSSALKQVQSIRNYSHHSWHGEPHEGRHAAWFGRFGRHYRGGDASAAAAAGKAAAGLHGAKLEAEVHRHIRDTWNYGCRRGYHHHHFHHRRYRPRRFLFRMMVLSTVLVAVPMVMIFDAPCNTLIYVPLTVGGAGLALMLTGRLLYIALPLFAIGGAAMFWATTMPAANTIRDLQKILQRDEKSSGNGRYTPSALSTLGADWEVQPARPDEWFRWTFPTISSTSKGGDKPDAASLDKLSVRMAILDPHDQSERKAKTMKFLDKLQDNKEISSKMRRHFKDHADSDSSPHHRECGRMLESLKVQRDGDHILVQMEDDGAKMMDQPWAKKYLALGQIVDRAASEMEATRPGMKLGEQVVLVHRSDKRRGGEHDSFWRRWSPYGDLSLRIPFDRTWVKDLSDE</sequence>
<gene>
    <name evidence="2" type="ORF">BG015_002034</name>
</gene>
<evidence type="ECO:0000313" key="2">
    <source>
        <dbReference type="EMBL" id="KAF9154031.1"/>
    </source>
</evidence>
<feature type="transmembrane region" description="Helical" evidence="1">
    <location>
        <begin position="222"/>
        <end position="239"/>
    </location>
</feature>
<proteinExistence type="predicted"/>
<name>A0A9P5VDU1_9FUNG</name>
<evidence type="ECO:0000256" key="1">
    <source>
        <dbReference type="SAM" id="Phobius"/>
    </source>
</evidence>
<dbReference type="OrthoDB" id="2399624at2759"/>
<dbReference type="EMBL" id="JAAAUQ010000139">
    <property type="protein sequence ID" value="KAF9154031.1"/>
    <property type="molecule type" value="Genomic_DNA"/>
</dbReference>
<evidence type="ECO:0000313" key="3">
    <source>
        <dbReference type="Proteomes" id="UP000748756"/>
    </source>
</evidence>
<accession>A0A9P5VDU1</accession>
<feature type="transmembrane region" description="Helical" evidence="1">
    <location>
        <begin position="246"/>
        <end position="267"/>
    </location>
</feature>
<organism evidence="2 3">
    <name type="scientific">Linnemannia schmuckeri</name>
    <dbReference type="NCBI Taxonomy" id="64567"/>
    <lineage>
        <taxon>Eukaryota</taxon>
        <taxon>Fungi</taxon>
        <taxon>Fungi incertae sedis</taxon>
        <taxon>Mucoromycota</taxon>
        <taxon>Mortierellomycotina</taxon>
        <taxon>Mortierellomycetes</taxon>
        <taxon>Mortierellales</taxon>
        <taxon>Mortierellaceae</taxon>
        <taxon>Linnemannia</taxon>
    </lineage>
</organism>
<reference evidence="2" key="1">
    <citation type="journal article" date="2020" name="Fungal Divers.">
        <title>Resolving the Mortierellaceae phylogeny through synthesis of multi-gene phylogenetics and phylogenomics.</title>
        <authorList>
            <person name="Vandepol N."/>
            <person name="Liber J."/>
            <person name="Desiro A."/>
            <person name="Na H."/>
            <person name="Kennedy M."/>
            <person name="Barry K."/>
            <person name="Grigoriev I.V."/>
            <person name="Miller A.N."/>
            <person name="O'Donnell K."/>
            <person name="Stajich J.E."/>
            <person name="Bonito G."/>
        </authorList>
    </citation>
    <scope>NUCLEOTIDE SEQUENCE</scope>
    <source>
        <strain evidence="2">NRRL 6426</strain>
    </source>
</reference>
<dbReference type="Proteomes" id="UP000748756">
    <property type="component" value="Unassembled WGS sequence"/>
</dbReference>
<keyword evidence="1" id="KW-1133">Transmembrane helix</keyword>
<keyword evidence="1" id="KW-0812">Transmembrane</keyword>
<comment type="caution">
    <text evidence="2">The sequence shown here is derived from an EMBL/GenBank/DDBJ whole genome shotgun (WGS) entry which is preliminary data.</text>
</comment>